<keyword evidence="4 12" id="KW-0812">Transmembrane</keyword>
<dbReference type="EMBL" id="DXHS01000026">
    <property type="protein sequence ID" value="HIW02005.1"/>
    <property type="molecule type" value="Genomic_DNA"/>
</dbReference>
<dbReference type="HAMAP" id="MF_01398">
    <property type="entry name" value="ATP_synth_b_bprime"/>
    <property type="match status" value="1"/>
</dbReference>
<keyword evidence="12" id="KW-1003">Cell membrane</keyword>
<comment type="subcellular location">
    <subcellularLocation>
        <location evidence="12">Cell membrane</location>
        <topology evidence="12">Single-pass membrane protein</topology>
    </subcellularLocation>
    <subcellularLocation>
        <location evidence="11">Endomembrane system</location>
        <topology evidence="11">Single-pass membrane protein</topology>
    </subcellularLocation>
</comment>
<sequence length="258" mass="28056">MSLGVMLSALPLNIDWQQILLHLLNFLILAVVLGLFVYKPVKKFLDARKKRFEDREKDIAEKKKNAEDMQSEYERRLHGVDDEIEHKRETARREAEESAKRTTDAADMQAAEILSRAHSGAEAQKRKLVSEAGADISAMVVTATEKLLAASQSEETDSALYDRFVSESSSGASAEDLSAGSREAELAARAADAEAERIINAARVEAAKDADEILDAAKSGLADVVAAAAEKLLDDIGTSDDAALYDKFLAEASRSDSK</sequence>
<dbReference type="Proteomes" id="UP000823990">
    <property type="component" value="Unassembled WGS sequence"/>
</dbReference>
<reference evidence="14" key="2">
    <citation type="submission" date="2021-04" db="EMBL/GenBank/DDBJ databases">
        <authorList>
            <person name="Gilroy R."/>
        </authorList>
    </citation>
    <scope>NUCLEOTIDE SEQUENCE</scope>
    <source>
        <strain evidence="14">12435</strain>
    </source>
</reference>
<dbReference type="Pfam" id="PF00430">
    <property type="entry name" value="ATP-synt_B"/>
    <property type="match status" value="1"/>
</dbReference>
<evidence type="ECO:0000256" key="5">
    <source>
        <dbReference type="ARBA" id="ARBA00022781"/>
    </source>
</evidence>
<comment type="caution">
    <text evidence="14">The sequence shown here is derived from an EMBL/GenBank/DDBJ whole genome shotgun (WGS) entry which is preliminary data.</text>
</comment>
<keyword evidence="7 12" id="KW-0406">Ion transport</keyword>
<keyword evidence="3 12" id="KW-0138">CF(0)</keyword>
<comment type="similarity">
    <text evidence="1 12">Belongs to the ATPase B chain family.</text>
</comment>
<evidence type="ECO:0000256" key="2">
    <source>
        <dbReference type="ARBA" id="ARBA00022448"/>
    </source>
</evidence>
<name>A0A9D1PYL6_9FIRM</name>
<evidence type="ECO:0000256" key="8">
    <source>
        <dbReference type="ARBA" id="ARBA00023136"/>
    </source>
</evidence>
<evidence type="ECO:0000256" key="3">
    <source>
        <dbReference type="ARBA" id="ARBA00022547"/>
    </source>
</evidence>
<protein>
    <recommendedName>
        <fullName evidence="12">ATP synthase subunit b</fullName>
    </recommendedName>
    <alternativeName>
        <fullName evidence="12">ATP synthase F(0) sector subunit b</fullName>
    </alternativeName>
    <alternativeName>
        <fullName evidence="12">ATPase subunit I</fullName>
    </alternativeName>
    <alternativeName>
        <fullName evidence="12">F-type ATPase subunit b</fullName>
        <shortName evidence="12">F-ATPase subunit b</shortName>
    </alternativeName>
</protein>
<comment type="function">
    <text evidence="10 12">F(1)F(0) ATP synthase produces ATP from ADP in the presence of a proton or sodium gradient. F-type ATPases consist of two structural domains, F(1) containing the extramembraneous catalytic core and F(0) containing the membrane proton channel, linked together by a central stalk and a peripheral stalk. During catalysis, ATP synthesis in the catalytic domain of F(1) is coupled via a rotary mechanism of the central stalk subunits to proton translocation.</text>
</comment>
<keyword evidence="6 12" id="KW-1133">Transmembrane helix</keyword>
<organism evidence="14 15">
    <name type="scientific">Candidatus Protoclostridium stercorigallinarum</name>
    <dbReference type="NCBI Taxonomy" id="2838741"/>
    <lineage>
        <taxon>Bacteria</taxon>
        <taxon>Bacillati</taxon>
        <taxon>Bacillota</taxon>
        <taxon>Clostridia</taxon>
        <taxon>Candidatus Protoclostridium</taxon>
    </lineage>
</organism>
<dbReference type="InterPro" id="IPR002146">
    <property type="entry name" value="ATP_synth_b/b'su_bac/chlpt"/>
</dbReference>
<keyword evidence="5 12" id="KW-0375">Hydrogen ion transport</keyword>
<evidence type="ECO:0000256" key="13">
    <source>
        <dbReference type="SAM" id="MobiDB-lite"/>
    </source>
</evidence>
<accession>A0A9D1PYL6</accession>
<feature type="region of interest" description="Disordered" evidence="13">
    <location>
        <begin position="81"/>
        <end position="106"/>
    </location>
</feature>
<evidence type="ECO:0000256" key="1">
    <source>
        <dbReference type="ARBA" id="ARBA00005513"/>
    </source>
</evidence>
<evidence type="ECO:0000256" key="11">
    <source>
        <dbReference type="ARBA" id="ARBA00037847"/>
    </source>
</evidence>
<dbReference type="InterPro" id="IPR050059">
    <property type="entry name" value="ATP_synthase_B_chain"/>
</dbReference>
<evidence type="ECO:0000313" key="14">
    <source>
        <dbReference type="EMBL" id="HIW02005.1"/>
    </source>
</evidence>
<reference evidence="14" key="1">
    <citation type="journal article" date="2021" name="PeerJ">
        <title>Extensive microbial diversity within the chicken gut microbiome revealed by metagenomics and culture.</title>
        <authorList>
            <person name="Gilroy R."/>
            <person name="Ravi A."/>
            <person name="Getino M."/>
            <person name="Pursley I."/>
            <person name="Horton D.L."/>
            <person name="Alikhan N.F."/>
            <person name="Baker D."/>
            <person name="Gharbi K."/>
            <person name="Hall N."/>
            <person name="Watson M."/>
            <person name="Adriaenssens E.M."/>
            <person name="Foster-Nyarko E."/>
            <person name="Jarju S."/>
            <person name="Secka A."/>
            <person name="Antonio M."/>
            <person name="Oren A."/>
            <person name="Chaudhuri R.R."/>
            <person name="La Ragione R."/>
            <person name="Hildebrand F."/>
            <person name="Pallen M.J."/>
        </authorList>
    </citation>
    <scope>NUCLEOTIDE SEQUENCE</scope>
    <source>
        <strain evidence="14">12435</strain>
    </source>
</reference>
<evidence type="ECO:0000256" key="7">
    <source>
        <dbReference type="ARBA" id="ARBA00023065"/>
    </source>
</evidence>
<evidence type="ECO:0000256" key="9">
    <source>
        <dbReference type="ARBA" id="ARBA00023310"/>
    </source>
</evidence>
<proteinExistence type="inferred from homology"/>
<dbReference type="PANTHER" id="PTHR33445:SF2">
    <property type="entry name" value="ATP SYNTHASE SUBUNIT B', CHLOROPLASTIC"/>
    <property type="match status" value="1"/>
</dbReference>
<comment type="subunit">
    <text evidence="12">F-type ATPases have 2 components, F(1) - the catalytic core - and F(0) - the membrane proton channel. F(1) has five subunits: alpha(3), beta(3), gamma(1), delta(1), epsilon(1). F(0) has three main subunits: a(1), b(2) and c(10-14). The alpha and beta chains form an alternating ring which encloses part of the gamma chain. F(1) is attached to F(0) by a central stalk formed by the gamma and epsilon chains, while a peripheral stalk is formed by the delta and b chains.</text>
</comment>
<dbReference type="GO" id="GO:0005886">
    <property type="term" value="C:plasma membrane"/>
    <property type="evidence" value="ECO:0007669"/>
    <property type="project" value="UniProtKB-SubCell"/>
</dbReference>
<feature type="transmembrane region" description="Helical" evidence="12">
    <location>
        <begin position="20"/>
        <end position="41"/>
    </location>
</feature>
<dbReference type="GO" id="GO:0012505">
    <property type="term" value="C:endomembrane system"/>
    <property type="evidence" value="ECO:0007669"/>
    <property type="project" value="UniProtKB-SubCell"/>
</dbReference>
<gene>
    <name evidence="12" type="primary">atpF</name>
    <name evidence="14" type="ORF">H9892_01545</name>
</gene>
<comment type="function">
    <text evidence="12">Component of the F(0) channel, it forms part of the peripheral stalk, linking F(1) to F(0).</text>
</comment>
<dbReference type="GO" id="GO:0045259">
    <property type="term" value="C:proton-transporting ATP synthase complex"/>
    <property type="evidence" value="ECO:0007669"/>
    <property type="project" value="UniProtKB-KW"/>
</dbReference>
<evidence type="ECO:0000256" key="12">
    <source>
        <dbReference type="HAMAP-Rule" id="MF_01398"/>
    </source>
</evidence>
<evidence type="ECO:0000256" key="10">
    <source>
        <dbReference type="ARBA" id="ARBA00025198"/>
    </source>
</evidence>
<evidence type="ECO:0000313" key="15">
    <source>
        <dbReference type="Proteomes" id="UP000823990"/>
    </source>
</evidence>
<dbReference type="AlphaFoldDB" id="A0A9D1PYL6"/>
<dbReference type="GO" id="GO:0046961">
    <property type="term" value="F:proton-transporting ATPase activity, rotational mechanism"/>
    <property type="evidence" value="ECO:0007669"/>
    <property type="project" value="TreeGrafter"/>
</dbReference>
<keyword evidence="2 12" id="KW-0813">Transport</keyword>
<keyword evidence="8 12" id="KW-0472">Membrane</keyword>
<dbReference type="CDD" id="cd06503">
    <property type="entry name" value="ATP-synt_Fo_b"/>
    <property type="match status" value="1"/>
</dbReference>
<dbReference type="GO" id="GO:0046933">
    <property type="term" value="F:proton-transporting ATP synthase activity, rotational mechanism"/>
    <property type="evidence" value="ECO:0007669"/>
    <property type="project" value="UniProtKB-UniRule"/>
</dbReference>
<dbReference type="PANTHER" id="PTHR33445">
    <property type="entry name" value="ATP SYNTHASE SUBUNIT B', CHLOROPLASTIC"/>
    <property type="match status" value="1"/>
</dbReference>
<evidence type="ECO:0000256" key="6">
    <source>
        <dbReference type="ARBA" id="ARBA00022989"/>
    </source>
</evidence>
<evidence type="ECO:0000256" key="4">
    <source>
        <dbReference type="ARBA" id="ARBA00022692"/>
    </source>
</evidence>
<feature type="compositionally biased region" description="Basic and acidic residues" evidence="13">
    <location>
        <begin position="81"/>
        <end position="104"/>
    </location>
</feature>
<keyword evidence="9 12" id="KW-0066">ATP synthesis</keyword>